<proteinExistence type="predicted"/>
<evidence type="ECO:0000313" key="1">
    <source>
        <dbReference type="EMBL" id="XCI77940.1"/>
    </source>
</evidence>
<dbReference type="EMBL" id="PP895363">
    <property type="protein sequence ID" value="XCI77940.1"/>
    <property type="molecule type" value="Genomic_DNA"/>
</dbReference>
<protein>
    <submittedName>
        <fullName evidence="1">Uncharacterized protein</fullName>
    </submittedName>
</protein>
<organism evidence="1">
    <name type="scientific">Klebsiella phage FKP3</name>
    <dbReference type="NCBI Taxonomy" id="3231233"/>
    <lineage>
        <taxon>Viruses</taxon>
        <taxon>Duplodnaviria</taxon>
        <taxon>Heunggongvirae</taxon>
        <taxon>Uroviricota</taxon>
        <taxon>Caudoviricetes</taxon>
        <taxon>Stephanstirmvirinae</taxon>
        <taxon>Justusliebigvirus</taxon>
    </lineage>
</organism>
<name>A0AAU8HZR8_9CAUD</name>
<sequence>MGVIRRGADSVLFALYSVFYSEPYKHQGAP</sequence>
<accession>A0AAU8HZR8</accession>
<reference evidence="1" key="1">
    <citation type="submission" date="2024-06" db="EMBL/GenBank/DDBJ databases">
        <title>High activity and specificity of bacteriophage cocktails against carbapenem-resistant Klebsiella pneumoniae belonging to high-risk clones CG258 and ST307.</title>
        <authorList>
            <person name="Jimenez Quiceno J."/>
            <person name="Salazar Ospina L."/>
            <person name="Tellez Carrasquilla S."/>
        </authorList>
    </citation>
    <scope>NUCLEOTIDE SEQUENCE</scope>
</reference>